<sequence>MPDFTHDPTLQACMHIISSLSIVACLAVFVTLFRDIKLQTTVNLIICMSVFCDLFLSVAFAFGTTPLTGYDTNVAESIIPCYVQGVTIHFMFMASTAWNALIPLHCFLLLRNDGTADPNKNMAYYHTYAWGMGTLCTVMLFVVQKAKGGFIIGNAVLECWIASEFAEYRIYLFYMFLWIQLVAMIVLYGLVFYTVKSTSEVSSNLANSDAISRGMKRMLYKAVMITIGFAVTWAPASVCRILGALGRPVPYWLYLLQALTMPAHGLVDSLIFLVFAHTRQKPTYKQTSSSGNSEREAYGGQLSLSEQSKMAQQIEMNRMSGGGGYNN</sequence>
<evidence type="ECO:0000256" key="3">
    <source>
        <dbReference type="ARBA" id="ARBA00022989"/>
    </source>
</evidence>
<keyword evidence="4 5" id="KW-0472">Membrane</keyword>
<dbReference type="PROSITE" id="PS50261">
    <property type="entry name" value="G_PROTEIN_RECEP_F2_4"/>
    <property type="match status" value="1"/>
</dbReference>
<feature type="transmembrane region" description="Helical" evidence="5">
    <location>
        <begin position="251"/>
        <end position="276"/>
    </location>
</feature>
<feature type="transmembrane region" description="Helical" evidence="5">
    <location>
        <begin position="171"/>
        <end position="195"/>
    </location>
</feature>
<feature type="transmembrane region" description="Helical" evidence="5">
    <location>
        <begin position="12"/>
        <end position="33"/>
    </location>
</feature>
<dbReference type="AlphaFoldDB" id="A0A507FAR9"/>
<dbReference type="GO" id="GO:0007166">
    <property type="term" value="P:cell surface receptor signaling pathway"/>
    <property type="evidence" value="ECO:0007669"/>
    <property type="project" value="InterPro"/>
</dbReference>
<dbReference type="GO" id="GO:0005886">
    <property type="term" value="C:plasma membrane"/>
    <property type="evidence" value="ECO:0007669"/>
    <property type="project" value="TreeGrafter"/>
</dbReference>
<dbReference type="Proteomes" id="UP000320333">
    <property type="component" value="Unassembled WGS sequence"/>
</dbReference>
<feature type="domain" description="G-protein coupled receptors family 2 profile 2" evidence="6">
    <location>
        <begin position="10"/>
        <end position="276"/>
    </location>
</feature>
<organism evidence="8 9">
    <name type="scientific">Chytriomyces confervae</name>
    <dbReference type="NCBI Taxonomy" id="246404"/>
    <lineage>
        <taxon>Eukaryota</taxon>
        <taxon>Fungi</taxon>
        <taxon>Fungi incertae sedis</taxon>
        <taxon>Chytridiomycota</taxon>
        <taxon>Chytridiomycota incertae sedis</taxon>
        <taxon>Chytridiomycetes</taxon>
        <taxon>Chytridiales</taxon>
        <taxon>Chytriomycetaceae</taxon>
        <taxon>Chytriomyces</taxon>
    </lineage>
</organism>
<keyword evidence="2 5" id="KW-0812">Transmembrane</keyword>
<dbReference type="PANTHER" id="PTHR23112:SF0">
    <property type="entry name" value="TRANSMEMBRANE PROTEIN 116"/>
    <property type="match status" value="1"/>
</dbReference>
<feature type="transmembrane region" description="Helical" evidence="5">
    <location>
        <begin position="82"/>
        <end position="110"/>
    </location>
</feature>
<keyword evidence="3 5" id="KW-1133">Transmembrane helix</keyword>
<evidence type="ECO:0000256" key="4">
    <source>
        <dbReference type="ARBA" id="ARBA00023136"/>
    </source>
</evidence>
<accession>A0A507FAR9</accession>
<dbReference type="STRING" id="246404.A0A507FAR9"/>
<dbReference type="PANTHER" id="PTHR23112">
    <property type="entry name" value="G PROTEIN-COUPLED RECEPTOR 157-RELATED"/>
    <property type="match status" value="1"/>
</dbReference>
<comment type="caution">
    <text evidence="8">The sequence shown here is derived from an EMBL/GenBank/DDBJ whole genome shotgun (WGS) entry which is preliminary data.</text>
</comment>
<name>A0A507FAR9_9FUNG</name>
<dbReference type="SUPFAM" id="SSF81321">
    <property type="entry name" value="Family A G protein-coupled receptor-like"/>
    <property type="match status" value="1"/>
</dbReference>
<evidence type="ECO:0008006" key="10">
    <source>
        <dbReference type="Google" id="ProtNLM"/>
    </source>
</evidence>
<feature type="domain" description="G-protein coupled receptors family 1 profile" evidence="7">
    <location>
        <begin position="24"/>
        <end position="272"/>
    </location>
</feature>
<dbReference type="Pfam" id="PF05462">
    <property type="entry name" value="Dicty_CAR"/>
    <property type="match status" value="1"/>
</dbReference>
<keyword evidence="9" id="KW-1185">Reference proteome</keyword>
<dbReference type="Gene3D" id="1.20.1070.10">
    <property type="entry name" value="Rhodopsin 7-helix transmembrane proteins"/>
    <property type="match status" value="1"/>
</dbReference>
<dbReference type="EMBL" id="QEAP01000196">
    <property type="protein sequence ID" value="TPX73284.1"/>
    <property type="molecule type" value="Genomic_DNA"/>
</dbReference>
<feature type="transmembrane region" description="Helical" evidence="5">
    <location>
        <begin position="222"/>
        <end position="245"/>
    </location>
</feature>
<dbReference type="InterPro" id="IPR017452">
    <property type="entry name" value="GPCR_Rhodpsn_7TM"/>
</dbReference>
<comment type="subcellular location">
    <subcellularLocation>
        <location evidence="1">Membrane</location>
        <topology evidence="1">Multi-pass membrane protein</topology>
    </subcellularLocation>
</comment>
<dbReference type="OrthoDB" id="2122879at2759"/>
<evidence type="ECO:0000259" key="7">
    <source>
        <dbReference type="PROSITE" id="PS50262"/>
    </source>
</evidence>
<evidence type="ECO:0000256" key="2">
    <source>
        <dbReference type="ARBA" id="ARBA00022692"/>
    </source>
</evidence>
<dbReference type="PROSITE" id="PS50262">
    <property type="entry name" value="G_PROTEIN_RECEP_F1_2"/>
    <property type="match status" value="1"/>
</dbReference>
<feature type="transmembrane region" description="Helical" evidence="5">
    <location>
        <begin position="40"/>
        <end position="62"/>
    </location>
</feature>
<proteinExistence type="predicted"/>
<protein>
    <recommendedName>
        <fullName evidence="10">G-protein coupled receptors family 2 profile 2 domain-containing protein</fullName>
    </recommendedName>
</protein>
<evidence type="ECO:0000256" key="5">
    <source>
        <dbReference type="SAM" id="Phobius"/>
    </source>
</evidence>
<reference evidence="8 9" key="1">
    <citation type="journal article" date="2019" name="Sci. Rep.">
        <title>Comparative genomics of chytrid fungi reveal insights into the obligate biotrophic and pathogenic lifestyle of Synchytrium endobioticum.</title>
        <authorList>
            <person name="van de Vossenberg B.T.L.H."/>
            <person name="Warris S."/>
            <person name="Nguyen H.D.T."/>
            <person name="van Gent-Pelzer M.P.E."/>
            <person name="Joly D.L."/>
            <person name="van de Geest H.C."/>
            <person name="Bonants P.J.M."/>
            <person name="Smith D.S."/>
            <person name="Levesque C.A."/>
            <person name="van der Lee T.A.J."/>
        </authorList>
    </citation>
    <scope>NUCLEOTIDE SEQUENCE [LARGE SCALE GENOMIC DNA]</scope>
    <source>
        <strain evidence="8 9">CBS 675.73</strain>
    </source>
</reference>
<dbReference type="GO" id="GO:0004930">
    <property type="term" value="F:G protein-coupled receptor activity"/>
    <property type="evidence" value="ECO:0007669"/>
    <property type="project" value="TreeGrafter"/>
</dbReference>
<dbReference type="GO" id="GO:0007189">
    <property type="term" value="P:adenylate cyclase-activating G protein-coupled receptor signaling pathway"/>
    <property type="evidence" value="ECO:0007669"/>
    <property type="project" value="TreeGrafter"/>
</dbReference>
<feature type="transmembrane region" description="Helical" evidence="5">
    <location>
        <begin position="122"/>
        <end position="143"/>
    </location>
</feature>
<evidence type="ECO:0000313" key="9">
    <source>
        <dbReference type="Proteomes" id="UP000320333"/>
    </source>
</evidence>
<evidence type="ECO:0000259" key="6">
    <source>
        <dbReference type="PROSITE" id="PS50261"/>
    </source>
</evidence>
<evidence type="ECO:0000313" key="8">
    <source>
        <dbReference type="EMBL" id="TPX73284.1"/>
    </source>
</evidence>
<gene>
    <name evidence="8" type="ORF">CcCBS67573_g05441</name>
</gene>
<evidence type="ECO:0000256" key="1">
    <source>
        <dbReference type="ARBA" id="ARBA00004141"/>
    </source>
</evidence>
<dbReference type="InterPro" id="IPR017981">
    <property type="entry name" value="GPCR_2-like_7TM"/>
</dbReference>